<accession>A0A7W3LUM4</accession>
<sequence length="485" mass="50273">MRPLRPGDPAAVGGYPLLGRLGEGGMGLVYLALADGGRHIALKVVRDGLDDPQTAARFRREARTVARVRSRHAAAMVAAGLDAPPFWLATEYVPGPTLRQAVERHGPLPAGTCLRLLAALASGLADVHGQGVQHRDVKPANVVLAPDGPRLIDFGIARGEDQTQITRTGGWNGTPGYVAPEVVREQAFGPAADVFSLAVTVAYAATGRPPFGTGPLEAVLLRTLNGDLDLSGVDGRLAALLAEALAGDPSARPAPARLAERCEARGAFTDDPAYRDATSALTLPVPPDVPTAVRQGLVTPEAGSRSRTPAVVAGAAVAAVVLGAALGVRLLDSPDQRPRGTGPTVTVSAPARPTFGGEIGQLEGGRKFGTFLTDNINRRVAIAARLAEDVRPRDDRGRTITAGSRGHTSATFTIWTECFGKLSPGERPTHEKCTGYQVAIGGAGSPWDGMGWAHGALTFQGNFEVSGGTVHQGVTVLGLKPVPAD</sequence>
<dbReference type="SUPFAM" id="SSF56112">
    <property type="entry name" value="Protein kinase-like (PK-like)"/>
    <property type="match status" value="1"/>
</dbReference>
<evidence type="ECO:0000256" key="5">
    <source>
        <dbReference type="PROSITE-ProRule" id="PRU10141"/>
    </source>
</evidence>
<keyword evidence="3" id="KW-0418">Kinase</keyword>
<dbReference type="Gene3D" id="3.30.200.20">
    <property type="entry name" value="Phosphorylase Kinase, domain 1"/>
    <property type="match status" value="1"/>
</dbReference>
<dbReference type="RefSeq" id="WP_182846663.1">
    <property type="nucleotide sequence ID" value="NZ_BAAALP010000011.1"/>
</dbReference>
<dbReference type="InterPro" id="IPR008271">
    <property type="entry name" value="Ser/Thr_kinase_AS"/>
</dbReference>
<evidence type="ECO:0000256" key="3">
    <source>
        <dbReference type="ARBA" id="ARBA00022777"/>
    </source>
</evidence>
<dbReference type="InterPro" id="IPR011009">
    <property type="entry name" value="Kinase-like_dom_sf"/>
</dbReference>
<evidence type="ECO:0000256" key="1">
    <source>
        <dbReference type="ARBA" id="ARBA00022679"/>
    </source>
</evidence>
<dbReference type="PANTHER" id="PTHR43289">
    <property type="entry name" value="MITOGEN-ACTIVATED PROTEIN KINASE KINASE KINASE 20-RELATED"/>
    <property type="match status" value="1"/>
</dbReference>
<proteinExistence type="predicted"/>
<evidence type="ECO:0000256" key="4">
    <source>
        <dbReference type="ARBA" id="ARBA00022840"/>
    </source>
</evidence>
<feature type="region of interest" description="Disordered" evidence="6">
    <location>
        <begin position="333"/>
        <end position="353"/>
    </location>
</feature>
<keyword evidence="9" id="KW-1185">Reference proteome</keyword>
<dbReference type="GO" id="GO:0005524">
    <property type="term" value="F:ATP binding"/>
    <property type="evidence" value="ECO:0007669"/>
    <property type="project" value="UniProtKB-UniRule"/>
</dbReference>
<organism evidence="8 9">
    <name type="scientific">Actinomadura namibiensis</name>
    <dbReference type="NCBI Taxonomy" id="182080"/>
    <lineage>
        <taxon>Bacteria</taxon>
        <taxon>Bacillati</taxon>
        <taxon>Actinomycetota</taxon>
        <taxon>Actinomycetes</taxon>
        <taxon>Streptosporangiales</taxon>
        <taxon>Thermomonosporaceae</taxon>
        <taxon>Actinomadura</taxon>
    </lineage>
</organism>
<comment type="caution">
    <text evidence="8">The sequence shown here is derived from an EMBL/GenBank/DDBJ whole genome shotgun (WGS) entry which is preliminary data.</text>
</comment>
<feature type="binding site" evidence="5">
    <location>
        <position position="43"/>
    </location>
    <ligand>
        <name>ATP</name>
        <dbReference type="ChEBI" id="CHEBI:30616"/>
    </ligand>
</feature>
<evidence type="ECO:0000313" key="9">
    <source>
        <dbReference type="Proteomes" id="UP000572680"/>
    </source>
</evidence>
<dbReference type="PROSITE" id="PS00108">
    <property type="entry name" value="PROTEIN_KINASE_ST"/>
    <property type="match status" value="1"/>
</dbReference>
<dbReference type="EMBL" id="JACJIA010000009">
    <property type="protein sequence ID" value="MBA8954618.1"/>
    <property type="molecule type" value="Genomic_DNA"/>
</dbReference>
<dbReference type="SMART" id="SM00220">
    <property type="entry name" value="S_TKc"/>
    <property type="match status" value="1"/>
</dbReference>
<dbReference type="AlphaFoldDB" id="A0A7W3LUM4"/>
<dbReference type="Proteomes" id="UP000572680">
    <property type="component" value="Unassembled WGS sequence"/>
</dbReference>
<evidence type="ECO:0000313" key="8">
    <source>
        <dbReference type="EMBL" id="MBA8954618.1"/>
    </source>
</evidence>
<keyword evidence="4 5" id="KW-0067">ATP-binding</keyword>
<dbReference type="InterPro" id="IPR017441">
    <property type="entry name" value="Protein_kinase_ATP_BS"/>
</dbReference>
<dbReference type="Gene3D" id="1.10.510.10">
    <property type="entry name" value="Transferase(Phosphotransferase) domain 1"/>
    <property type="match status" value="1"/>
</dbReference>
<evidence type="ECO:0000256" key="2">
    <source>
        <dbReference type="ARBA" id="ARBA00022741"/>
    </source>
</evidence>
<dbReference type="CDD" id="cd14014">
    <property type="entry name" value="STKc_PknB_like"/>
    <property type="match status" value="1"/>
</dbReference>
<dbReference type="PANTHER" id="PTHR43289:SF34">
    <property type="entry name" value="SERINE_THREONINE-PROTEIN KINASE YBDM-RELATED"/>
    <property type="match status" value="1"/>
</dbReference>
<feature type="domain" description="Protein kinase" evidence="7">
    <location>
        <begin position="15"/>
        <end position="274"/>
    </location>
</feature>
<dbReference type="PROSITE" id="PS50011">
    <property type="entry name" value="PROTEIN_KINASE_DOM"/>
    <property type="match status" value="1"/>
</dbReference>
<protein>
    <recommendedName>
        <fullName evidence="7">Protein kinase domain-containing protein</fullName>
    </recommendedName>
</protein>
<gene>
    <name evidence="8" type="ORF">HNR61_006275</name>
</gene>
<keyword evidence="2 5" id="KW-0547">Nucleotide-binding</keyword>
<name>A0A7W3LUM4_ACTNM</name>
<reference evidence="8 9" key="1">
    <citation type="submission" date="2020-08" db="EMBL/GenBank/DDBJ databases">
        <title>Genomic Encyclopedia of Type Strains, Phase IV (KMG-IV): sequencing the most valuable type-strain genomes for metagenomic binning, comparative biology and taxonomic classification.</title>
        <authorList>
            <person name="Goeker M."/>
        </authorList>
    </citation>
    <scope>NUCLEOTIDE SEQUENCE [LARGE SCALE GENOMIC DNA]</scope>
    <source>
        <strain evidence="8 9">DSM 44197</strain>
    </source>
</reference>
<evidence type="ECO:0000256" key="6">
    <source>
        <dbReference type="SAM" id="MobiDB-lite"/>
    </source>
</evidence>
<dbReference type="Pfam" id="PF00069">
    <property type="entry name" value="Pkinase"/>
    <property type="match status" value="1"/>
</dbReference>
<keyword evidence="1" id="KW-0808">Transferase</keyword>
<dbReference type="GO" id="GO:0004674">
    <property type="term" value="F:protein serine/threonine kinase activity"/>
    <property type="evidence" value="ECO:0007669"/>
    <property type="project" value="TreeGrafter"/>
</dbReference>
<dbReference type="PROSITE" id="PS00107">
    <property type="entry name" value="PROTEIN_KINASE_ATP"/>
    <property type="match status" value="1"/>
</dbReference>
<dbReference type="InterPro" id="IPR000719">
    <property type="entry name" value="Prot_kinase_dom"/>
</dbReference>
<evidence type="ECO:0000259" key="7">
    <source>
        <dbReference type="PROSITE" id="PS50011"/>
    </source>
</evidence>